<dbReference type="InterPro" id="IPR050300">
    <property type="entry name" value="GDXG_lipolytic_enzyme"/>
</dbReference>
<keyword evidence="5" id="KW-1185">Reference proteome</keyword>
<sequence>MNYLLKIGFVLFFFLTALSNTVDAQKTKEHPLWETGIPNNPVQYKQEKVREEQVNESSLSQKNRVFSQVSEPTYTLYKAKKDVANGVAIVICPGGGFRDVWFDREGADFALWLADRGITSLVLKYRTFNADADGFTLQREVYNPEVYADAKQAIHILRSQSEKLNIDKNKIGISGFSAGGALSLYAALAIFESQLPEYASFEENTEPDFVAPIYPGINNAIYHTVKHKQKIPPMFLVNGAQDDVTPPDKCIQLYTALLERKIPAELHIYAKGTHGFDSGIGRGSSVATWQNSLINWLEDMNFIED</sequence>
<name>A0A9X3F3M7_9BACT</name>
<evidence type="ECO:0000259" key="3">
    <source>
        <dbReference type="Pfam" id="PF00326"/>
    </source>
</evidence>
<keyword evidence="1 4" id="KW-0378">Hydrolase</keyword>
<organism evidence="4 5">
    <name type="scientific">Draconibacterium aestuarii</name>
    <dbReference type="NCBI Taxonomy" id="2998507"/>
    <lineage>
        <taxon>Bacteria</taxon>
        <taxon>Pseudomonadati</taxon>
        <taxon>Bacteroidota</taxon>
        <taxon>Bacteroidia</taxon>
        <taxon>Marinilabiliales</taxon>
        <taxon>Prolixibacteraceae</taxon>
        <taxon>Draconibacterium</taxon>
    </lineage>
</organism>
<evidence type="ECO:0000256" key="1">
    <source>
        <dbReference type="ARBA" id="ARBA00022801"/>
    </source>
</evidence>
<feature type="domain" description="Peptidase S9 prolyl oligopeptidase catalytic" evidence="3">
    <location>
        <begin position="112"/>
        <end position="299"/>
    </location>
</feature>
<dbReference type="AlphaFoldDB" id="A0A9X3F3M7"/>
<dbReference type="RefSeq" id="WP_343331587.1">
    <property type="nucleotide sequence ID" value="NZ_JAPOHD010000005.1"/>
</dbReference>
<reference evidence="4" key="1">
    <citation type="submission" date="2022-11" db="EMBL/GenBank/DDBJ databases">
        <title>Marilongibacter aestuarii gen. nov., sp. nov., isolated from tidal flat sediment.</title>
        <authorList>
            <person name="Jiayan W."/>
        </authorList>
    </citation>
    <scope>NUCLEOTIDE SEQUENCE</scope>
    <source>
        <strain evidence="4">Z1-6</strain>
    </source>
</reference>
<evidence type="ECO:0000256" key="2">
    <source>
        <dbReference type="SAM" id="SignalP"/>
    </source>
</evidence>
<evidence type="ECO:0000313" key="4">
    <source>
        <dbReference type="EMBL" id="MCY1719252.1"/>
    </source>
</evidence>
<dbReference type="GO" id="GO:0006508">
    <property type="term" value="P:proteolysis"/>
    <property type="evidence" value="ECO:0007669"/>
    <property type="project" value="InterPro"/>
</dbReference>
<dbReference type="GO" id="GO:0008236">
    <property type="term" value="F:serine-type peptidase activity"/>
    <property type="evidence" value="ECO:0007669"/>
    <property type="project" value="InterPro"/>
</dbReference>
<comment type="caution">
    <text evidence="4">The sequence shown here is derived from an EMBL/GenBank/DDBJ whole genome shotgun (WGS) entry which is preliminary data.</text>
</comment>
<dbReference type="EMBL" id="JAPOHD010000005">
    <property type="protein sequence ID" value="MCY1719252.1"/>
    <property type="molecule type" value="Genomic_DNA"/>
</dbReference>
<accession>A0A9X3F3M7</accession>
<dbReference type="Gene3D" id="3.40.50.1820">
    <property type="entry name" value="alpha/beta hydrolase"/>
    <property type="match status" value="1"/>
</dbReference>
<evidence type="ECO:0000313" key="5">
    <source>
        <dbReference type="Proteomes" id="UP001145087"/>
    </source>
</evidence>
<dbReference type="Pfam" id="PF00326">
    <property type="entry name" value="Peptidase_S9"/>
    <property type="match status" value="1"/>
</dbReference>
<dbReference type="Proteomes" id="UP001145087">
    <property type="component" value="Unassembled WGS sequence"/>
</dbReference>
<dbReference type="PANTHER" id="PTHR48081:SF6">
    <property type="entry name" value="PEPTIDASE S9 PROLYL OLIGOPEPTIDASE CATALYTIC DOMAIN-CONTAINING PROTEIN"/>
    <property type="match status" value="1"/>
</dbReference>
<dbReference type="PANTHER" id="PTHR48081">
    <property type="entry name" value="AB HYDROLASE SUPERFAMILY PROTEIN C4A8.06C"/>
    <property type="match status" value="1"/>
</dbReference>
<protein>
    <submittedName>
        <fullName evidence="4">Alpha/beta hydrolase</fullName>
    </submittedName>
</protein>
<proteinExistence type="predicted"/>
<keyword evidence="2" id="KW-0732">Signal</keyword>
<feature type="chain" id="PRO_5040873678" evidence="2">
    <location>
        <begin position="25"/>
        <end position="305"/>
    </location>
</feature>
<gene>
    <name evidence="4" type="ORF">OU798_02810</name>
</gene>
<dbReference type="InterPro" id="IPR029058">
    <property type="entry name" value="AB_hydrolase_fold"/>
</dbReference>
<dbReference type="SUPFAM" id="SSF53474">
    <property type="entry name" value="alpha/beta-Hydrolases"/>
    <property type="match status" value="1"/>
</dbReference>
<dbReference type="InterPro" id="IPR001375">
    <property type="entry name" value="Peptidase_S9_cat"/>
</dbReference>
<feature type="signal peptide" evidence="2">
    <location>
        <begin position="1"/>
        <end position="24"/>
    </location>
</feature>